<keyword evidence="7 11" id="KW-0521">NADP</keyword>
<evidence type="ECO:0000259" key="13">
    <source>
        <dbReference type="Pfam" id="PF08546"/>
    </source>
</evidence>
<dbReference type="InterPro" id="IPR036291">
    <property type="entry name" value="NAD(P)-bd_dom_sf"/>
</dbReference>
<dbReference type="GO" id="GO:0015940">
    <property type="term" value="P:pantothenate biosynthetic process"/>
    <property type="evidence" value="ECO:0007669"/>
    <property type="project" value="UniProtKB-UniPathway"/>
</dbReference>
<accession>A0A4R5Q6Z7</accession>
<dbReference type="InterPro" id="IPR013752">
    <property type="entry name" value="KPA_reductase"/>
</dbReference>
<comment type="caution">
    <text evidence="14">The sequence shown here is derived from an EMBL/GenBank/DDBJ whole genome shotgun (WGS) entry which is preliminary data.</text>
</comment>
<keyword evidence="6 11" id="KW-0566">Pantothenate biosynthesis</keyword>
<evidence type="ECO:0000256" key="8">
    <source>
        <dbReference type="ARBA" id="ARBA00023002"/>
    </source>
</evidence>
<dbReference type="EC" id="1.1.1.169" evidence="4 11"/>
<evidence type="ECO:0000256" key="1">
    <source>
        <dbReference type="ARBA" id="ARBA00002919"/>
    </source>
</evidence>
<dbReference type="InterPro" id="IPR013332">
    <property type="entry name" value="KPR_N"/>
</dbReference>
<evidence type="ECO:0000256" key="5">
    <source>
        <dbReference type="ARBA" id="ARBA00019465"/>
    </source>
</evidence>
<dbReference type="FunFam" id="3.40.50.720:FF:000307">
    <property type="entry name" value="2-dehydropantoate 2-reductase"/>
    <property type="match status" value="1"/>
</dbReference>
<feature type="domain" description="Ketopantoate reductase C-terminal" evidence="13">
    <location>
        <begin position="179"/>
        <end position="293"/>
    </location>
</feature>
<evidence type="ECO:0000256" key="7">
    <source>
        <dbReference type="ARBA" id="ARBA00022857"/>
    </source>
</evidence>
<comment type="catalytic activity">
    <reaction evidence="10 11">
        <text>(R)-pantoate + NADP(+) = 2-dehydropantoate + NADPH + H(+)</text>
        <dbReference type="Rhea" id="RHEA:16233"/>
        <dbReference type="ChEBI" id="CHEBI:11561"/>
        <dbReference type="ChEBI" id="CHEBI:15378"/>
        <dbReference type="ChEBI" id="CHEBI:15980"/>
        <dbReference type="ChEBI" id="CHEBI:57783"/>
        <dbReference type="ChEBI" id="CHEBI:58349"/>
        <dbReference type="EC" id="1.1.1.169"/>
    </reaction>
</comment>
<dbReference type="EMBL" id="SMSJ01000165">
    <property type="protein sequence ID" value="TDH58021.1"/>
    <property type="molecule type" value="Genomic_DNA"/>
</dbReference>
<dbReference type="GO" id="GO:0008677">
    <property type="term" value="F:2-dehydropantoate 2-reductase activity"/>
    <property type="evidence" value="ECO:0007669"/>
    <property type="project" value="UniProtKB-EC"/>
</dbReference>
<dbReference type="InterPro" id="IPR013328">
    <property type="entry name" value="6PGD_dom2"/>
</dbReference>
<comment type="pathway">
    <text evidence="2 11">Cofactor biosynthesis; (R)-pantothenate biosynthesis; (R)-pantoate from 3-methyl-2-oxobutanoate: step 2/2.</text>
</comment>
<evidence type="ECO:0000256" key="10">
    <source>
        <dbReference type="ARBA" id="ARBA00048793"/>
    </source>
</evidence>
<dbReference type="AlphaFoldDB" id="A0A4R5Q6Z7"/>
<dbReference type="GO" id="GO:0005737">
    <property type="term" value="C:cytoplasm"/>
    <property type="evidence" value="ECO:0007669"/>
    <property type="project" value="TreeGrafter"/>
</dbReference>
<protein>
    <recommendedName>
        <fullName evidence="5 11">2-dehydropantoate 2-reductase</fullName>
        <ecNumber evidence="4 11">1.1.1.169</ecNumber>
    </recommendedName>
    <alternativeName>
        <fullName evidence="9 11">Ketopantoate reductase</fullName>
    </alternativeName>
</protein>
<evidence type="ECO:0000256" key="9">
    <source>
        <dbReference type="ARBA" id="ARBA00032024"/>
    </source>
</evidence>
<feature type="domain" description="Ketopantoate reductase N-terminal" evidence="12">
    <location>
        <begin position="3"/>
        <end position="152"/>
    </location>
</feature>
<comment type="function">
    <text evidence="1 11">Catalyzes the NADPH-dependent reduction of ketopantoate into pantoic acid.</text>
</comment>
<dbReference type="SUPFAM" id="SSF51735">
    <property type="entry name" value="NAD(P)-binding Rossmann-fold domains"/>
    <property type="match status" value="1"/>
</dbReference>
<evidence type="ECO:0000259" key="12">
    <source>
        <dbReference type="Pfam" id="PF02558"/>
    </source>
</evidence>
<dbReference type="OrthoDB" id="247668at2"/>
<dbReference type="Pfam" id="PF08546">
    <property type="entry name" value="ApbA_C"/>
    <property type="match status" value="1"/>
</dbReference>
<evidence type="ECO:0000313" key="14">
    <source>
        <dbReference type="EMBL" id="TDH58021.1"/>
    </source>
</evidence>
<keyword evidence="8 11" id="KW-0560">Oxidoreductase</keyword>
<dbReference type="FunFam" id="1.10.1040.10:FF:000017">
    <property type="entry name" value="2-dehydropantoate 2-reductase"/>
    <property type="match status" value="1"/>
</dbReference>
<evidence type="ECO:0000256" key="6">
    <source>
        <dbReference type="ARBA" id="ARBA00022655"/>
    </source>
</evidence>
<dbReference type="NCBIfam" id="TIGR00745">
    <property type="entry name" value="apbA_panE"/>
    <property type="match status" value="1"/>
</dbReference>
<gene>
    <name evidence="14" type="primary">panE</name>
    <name evidence="14" type="ORF">E2C06_34765</name>
</gene>
<dbReference type="SUPFAM" id="SSF48179">
    <property type="entry name" value="6-phosphogluconate dehydrogenase C-terminal domain-like"/>
    <property type="match status" value="1"/>
</dbReference>
<dbReference type="InterPro" id="IPR051402">
    <property type="entry name" value="KPR-Related"/>
</dbReference>
<sequence length="312" mass="33410">MRVLVVGAGALGGYFGGRLAEVGRDVTFLVRPGRAEQIVRHGLHIDSLHGNAHVHPRTVLARDLSEPYDLILLAVKAYSLDAAMQDIVSAVGPETTILPVLNGMRHLDMLATRFGAERVLGGVAQIPATLGPEGQVIHRMGTDHQLIFGEVPGALSPRVRAIASVFDGANFRPRTSEQIVQDMWEKWVGLAALAAATCLMRGSVGDILVSPGGRDMVLALFAECRAVAAASGHEPRPAIIEITTGFLTNEGSRLTASMLRDIDRGGPAEGEHVLGDMVERAEKMGVLTPMLRLARCHVATYEARRKREQAGA</sequence>
<evidence type="ECO:0000256" key="2">
    <source>
        <dbReference type="ARBA" id="ARBA00004994"/>
    </source>
</evidence>
<evidence type="ECO:0000256" key="3">
    <source>
        <dbReference type="ARBA" id="ARBA00007870"/>
    </source>
</evidence>
<dbReference type="InterPro" id="IPR003710">
    <property type="entry name" value="ApbA"/>
</dbReference>
<dbReference type="Gene3D" id="1.10.1040.10">
    <property type="entry name" value="N-(1-d-carboxylethyl)-l-norvaline Dehydrogenase, domain 2"/>
    <property type="match status" value="1"/>
</dbReference>
<name>A0A4R5Q6Z7_9PROT</name>
<keyword evidence="15" id="KW-1185">Reference proteome</keyword>
<dbReference type="NCBIfam" id="NF005094">
    <property type="entry name" value="PRK06522.2-5"/>
    <property type="match status" value="1"/>
</dbReference>
<evidence type="ECO:0000256" key="4">
    <source>
        <dbReference type="ARBA" id="ARBA00013014"/>
    </source>
</evidence>
<dbReference type="PANTHER" id="PTHR21708:SF26">
    <property type="entry name" value="2-DEHYDROPANTOATE 2-REDUCTASE"/>
    <property type="match status" value="1"/>
</dbReference>
<comment type="similarity">
    <text evidence="3 11">Belongs to the ketopantoate reductase family.</text>
</comment>
<reference evidence="14 15" key="1">
    <citation type="journal article" date="2016" name="J. Microbiol.">
        <title>Dankookia rubra gen. nov., sp. nov., an alphaproteobacterium isolated from sediment of a shallow stream.</title>
        <authorList>
            <person name="Kim W.H."/>
            <person name="Kim D.H."/>
            <person name="Kang K."/>
            <person name="Ahn T.Y."/>
        </authorList>
    </citation>
    <scope>NUCLEOTIDE SEQUENCE [LARGE SCALE GENOMIC DNA]</scope>
    <source>
        <strain evidence="14 15">JCM30602</strain>
    </source>
</reference>
<proteinExistence type="inferred from homology"/>
<dbReference type="RefSeq" id="WP_133293121.1">
    <property type="nucleotide sequence ID" value="NZ_SMSJ01000165.1"/>
</dbReference>
<dbReference type="InterPro" id="IPR008927">
    <property type="entry name" value="6-PGluconate_DH-like_C_sf"/>
</dbReference>
<dbReference type="Pfam" id="PF02558">
    <property type="entry name" value="ApbA"/>
    <property type="match status" value="1"/>
</dbReference>
<dbReference type="UniPathway" id="UPA00028">
    <property type="reaction ID" value="UER00004"/>
</dbReference>
<dbReference type="Gene3D" id="3.40.50.720">
    <property type="entry name" value="NAD(P)-binding Rossmann-like Domain"/>
    <property type="match status" value="1"/>
</dbReference>
<evidence type="ECO:0000313" key="15">
    <source>
        <dbReference type="Proteomes" id="UP000295096"/>
    </source>
</evidence>
<evidence type="ECO:0000256" key="11">
    <source>
        <dbReference type="RuleBase" id="RU362068"/>
    </source>
</evidence>
<dbReference type="PANTHER" id="PTHR21708">
    <property type="entry name" value="PROBABLE 2-DEHYDROPANTOATE 2-REDUCTASE"/>
    <property type="match status" value="1"/>
</dbReference>
<dbReference type="Proteomes" id="UP000295096">
    <property type="component" value="Unassembled WGS sequence"/>
</dbReference>
<organism evidence="14 15">
    <name type="scientific">Dankookia rubra</name>
    <dbReference type="NCBI Taxonomy" id="1442381"/>
    <lineage>
        <taxon>Bacteria</taxon>
        <taxon>Pseudomonadati</taxon>
        <taxon>Pseudomonadota</taxon>
        <taxon>Alphaproteobacteria</taxon>
        <taxon>Acetobacterales</taxon>
        <taxon>Roseomonadaceae</taxon>
        <taxon>Dankookia</taxon>
    </lineage>
</organism>